<name>A0ABU4A100_9SPHN</name>
<reference evidence="2" key="1">
    <citation type="journal article" date="2022" name="J Environ Chem Eng">
        <title>Biodegradation of petroleum oil using a constructed nonpathogenic and heavy metal-tolerant bacterial consortium isolated from marine sponges.</title>
        <authorList>
            <person name="Dechsakulwatana C."/>
            <person name="Rungsihiranrut A."/>
            <person name="Muangchinda C."/>
            <person name="Ningthoujam R."/>
            <person name="Klankeo P."/>
            <person name="Pinyakong O."/>
        </authorList>
    </citation>
    <scope>NUCLEOTIDE SEQUENCE [LARGE SCALE GENOMIC DNA]</scope>
    <source>
        <strain evidence="2">MO2-4</strain>
    </source>
</reference>
<evidence type="ECO:0008006" key="3">
    <source>
        <dbReference type="Google" id="ProtNLM"/>
    </source>
</evidence>
<dbReference type="RefSeq" id="WP_317517941.1">
    <property type="nucleotide sequence ID" value="NZ_JAPTHD010000011.1"/>
</dbReference>
<protein>
    <recommendedName>
        <fullName evidence="3">DUF2971 domain-containing protein</fullName>
    </recommendedName>
</protein>
<evidence type="ECO:0000313" key="2">
    <source>
        <dbReference type="Proteomes" id="UP001185984"/>
    </source>
</evidence>
<evidence type="ECO:0000313" key="1">
    <source>
        <dbReference type="EMBL" id="MDV5825434.1"/>
    </source>
</evidence>
<comment type="caution">
    <text evidence="1">The sequence shown here is derived from an EMBL/GenBank/DDBJ whole genome shotgun (WGS) entry which is preliminary data.</text>
</comment>
<dbReference type="EMBL" id="JAPTHD010000011">
    <property type="protein sequence ID" value="MDV5825434.1"/>
    <property type="molecule type" value="Genomic_DNA"/>
</dbReference>
<organism evidence="1 2">
    <name type="scientific">Sphingobium naphthae</name>
    <dbReference type="NCBI Taxonomy" id="1886786"/>
    <lineage>
        <taxon>Bacteria</taxon>
        <taxon>Pseudomonadati</taxon>
        <taxon>Pseudomonadota</taxon>
        <taxon>Alphaproteobacteria</taxon>
        <taxon>Sphingomonadales</taxon>
        <taxon>Sphingomonadaceae</taxon>
        <taxon>Sphingobium</taxon>
    </lineage>
</organism>
<proteinExistence type="predicted"/>
<dbReference type="Proteomes" id="UP001185984">
    <property type="component" value="Unassembled WGS sequence"/>
</dbReference>
<keyword evidence="2" id="KW-1185">Reference proteome</keyword>
<sequence length="239" mass="27174">MAQRRTGTLSAPQLLRRYTDLTSVIDLLTHKRLTLLDPASWDDKNDSYFIEHYRERSNYRPVLALCLSTVGETYHHWKVFCGHASGVCIAFDRKLLLDCVDAADGVRHGKVKYMRLEEIAAKPPRLKRLPFIKRYAFRHELEYRLIYESKIETAPTHAIPVPLSTIQSISLSPWMPAPLLAATRLALQAIDECGAVEITRSELISNSLWMQNAERSLRGEPLVVGTPLEESQPQTKPVP</sequence>
<accession>A0ABU4A100</accession>
<gene>
    <name evidence="1" type="ORF">O0R41_17650</name>
</gene>